<evidence type="ECO:0000313" key="1">
    <source>
        <dbReference type="EMBL" id="ALE39495.1"/>
    </source>
</evidence>
<dbReference type="EMBL" id="CP012603">
    <property type="protein sequence ID" value="ALE39495.1"/>
    <property type="molecule type" value="Genomic_DNA"/>
</dbReference>
<reference evidence="1 2" key="1">
    <citation type="journal article" date="2015" name="Genome Announc.">
        <title>Whole-Genome Sequence of Leptospira interrogans Serovar Hardjo Subtype Hardjoprajitno Strain Norma, Isolated from Cattle in a Leptospirosis Outbreak in Brazil.</title>
        <authorList>
            <person name="Cosate M.R."/>
            <person name="Soares S.C."/>
            <person name="Mendes T.A."/>
            <person name="Raittz R.T."/>
            <person name="Moreira E.C."/>
            <person name="Leite R."/>
            <person name="Fernandes G.R."/>
            <person name="Haddad J.P."/>
            <person name="Ortega J.M."/>
        </authorList>
    </citation>
    <scope>NUCLEOTIDE SEQUENCE [LARGE SCALE GENOMIC DNA]</scope>
    <source>
        <strain evidence="1 2">Norma</strain>
    </source>
</reference>
<gene>
    <name evidence="1" type="ORF">G436_2316</name>
</gene>
<organism evidence="1">
    <name type="scientific">Leptospira interrogans serovar Hardjo str. Norma</name>
    <dbReference type="NCBI Taxonomy" id="1279460"/>
    <lineage>
        <taxon>Bacteria</taxon>
        <taxon>Pseudomonadati</taxon>
        <taxon>Spirochaetota</taxon>
        <taxon>Spirochaetia</taxon>
        <taxon>Leptospirales</taxon>
        <taxon>Leptospiraceae</taxon>
        <taxon>Leptospira</taxon>
    </lineage>
</organism>
<protein>
    <submittedName>
        <fullName evidence="1">Uncharacterized protein</fullName>
    </submittedName>
</protein>
<name>A0A0M3TLQ3_LEPIR</name>
<evidence type="ECO:0000313" key="2">
    <source>
        <dbReference type="Proteomes" id="UP000056502"/>
    </source>
</evidence>
<dbReference type="Proteomes" id="UP000056502">
    <property type="component" value="Chromosome I"/>
</dbReference>
<sequence length="44" mass="5248">MELWELLQIEVLLLNFQNVGTIINRSFTIKLSNCGNYYKSKFYC</sequence>
<dbReference type="AlphaFoldDB" id="A0A0M3TLQ3"/>
<dbReference type="AntiFam" id="ANF00051">
    <property type="entry name" value="Translation of DNA tandem repeat"/>
</dbReference>
<accession>A0A0M3TLQ3</accession>
<proteinExistence type="predicted"/>